<keyword evidence="2" id="KW-1185">Reference proteome</keyword>
<sequence length="51" mass="5941">MNDRQCTCPGGMQDLQCEVCSQRPTYWCDNCKKEVPEKRCPLCGLKTRKMK</sequence>
<dbReference type="AlphaFoldDB" id="B9M812"/>
<accession>B9M812</accession>
<gene>
    <name evidence="1" type="ordered locus">Geob_1921</name>
</gene>
<dbReference type="HOGENOM" id="CLU_205852_0_0_7"/>
<reference evidence="1 2" key="1">
    <citation type="submission" date="2009-01" db="EMBL/GenBank/DDBJ databases">
        <title>Complete sequence of Geobacter sp. FRC-32.</title>
        <authorList>
            <consortium name="US DOE Joint Genome Institute"/>
            <person name="Lucas S."/>
            <person name="Copeland A."/>
            <person name="Lapidus A."/>
            <person name="Glavina del Rio T."/>
            <person name="Dalin E."/>
            <person name="Tice H."/>
            <person name="Bruce D."/>
            <person name="Goodwin L."/>
            <person name="Pitluck S."/>
            <person name="Saunders E."/>
            <person name="Brettin T."/>
            <person name="Detter J.C."/>
            <person name="Han C."/>
            <person name="Larimer F."/>
            <person name="Land M."/>
            <person name="Hauser L."/>
            <person name="Kyrpides N."/>
            <person name="Ovchinnikova G."/>
            <person name="Kostka J."/>
            <person name="Richardson P."/>
        </authorList>
    </citation>
    <scope>NUCLEOTIDE SEQUENCE [LARGE SCALE GENOMIC DNA]</scope>
    <source>
        <strain evidence="2">DSM 22248 / JCM 15807 / FRC-32</strain>
    </source>
</reference>
<organism evidence="1 2">
    <name type="scientific">Geotalea daltonii (strain DSM 22248 / JCM 15807 / FRC-32)</name>
    <name type="common">Geobacter daltonii</name>
    <dbReference type="NCBI Taxonomy" id="316067"/>
    <lineage>
        <taxon>Bacteria</taxon>
        <taxon>Pseudomonadati</taxon>
        <taxon>Thermodesulfobacteriota</taxon>
        <taxon>Desulfuromonadia</taxon>
        <taxon>Geobacterales</taxon>
        <taxon>Geobacteraceae</taxon>
        <taxon>Geotalea</taxon>
    </lineage>
</organism>
<evidence type="ECO:0000313" key="2">
    <source>
        <dbReference type="Proteomes" id="UP000007721"/>
    </source>
</evidence>
<dbReference type="EMBL" id="CP001390">
    <property type="protein sequence ID" value="ACM20278.1"/>
    <property type="molecule type" value="Genomic_DNA"/>
</dbReference>
<proteinExistence type="predicted"/>
<dbReference type="Proteomes" id="UP000007721">
    <property type="component" value="Chromosome"/>
</dbReference>
<protein>
    <submittedName>
        <fullName evidence="1">Uncharacterized protein</fullName>
    </submittedName>
</protein>
<name>B9M812_GEODF</name>
<evidence type="ECO:0000313" key="1">
    <source>
        <dbReference type="EMBL" id="ACM20278.1"/>
    </source>
</evidence>
<dbReference type="KEGG" id="geo:Geob_1921"/>